<feature type="region of interest" description="Disordered" evidence="1">
    <location>
        <begin position="82"/>
        <end position="110"/>
    </location>
</feature>
<dbReference type="Proteomes" id="UP000800094">
    <property type="component" value="Unassembled WGS sequence"/>
</dbReference>
<feature type="region of interest" description="Disordered" evidence="1">
    <location>
        <begin position="411"/>
        <end position="455"/>
    </location>
</feature>
<reference evidence="2" key="1">
    <citation type="journal article" date="2020" name="Stud. Mycol.">
        <title>101 Dothideomycetes genomes: a test case for predicting lifestyles and emergence of pathogens.</title>
        <authorList>
            <person name="Haridas S."/>
            <person name="Albert R."/>
            <person name="Binder M."/>
            <person name="Bloem J."/>
            <person name="Labutti K."/>
            <person name="Salamov A."/>
            <person name="Andreopoulos B."/>
            <person name="Baker S."/>
            <person name="Barry K."/>
            <person name="Bills G."/>
            <person name="Bluhm B."/>
            <person name="Cannon C."/>
            <person name="Castanera R."/>
            <person name="Culley D."/>
            <person name="Daum C."/>
            <person name="Ezra D."/>
            <person name="Gonzalez J."/>
            <person name="Henrissat B."/>
            <person name="Kuo A."/>
            <person name="Liang C."/>
            <person name="Lipzen A."/>
            <person name="Lutzoni F."/>
            <person name="Magnuson J."/>
            <person name="Mondo S."/>
            <person name="Nolan M."/>
            <person name="Ohm R."/>
            <person name="Pangilinan J."/>
            <person name="Park H.-J."/>
            <person name="Ramirez L."/>
            <person name="Alfaro M."/>
            <person name="Sun H."/>
            <person name="Tritt A."/>
            <person name="Yoshinaga Y."/>
            <person name="Zwiers L.-H."/>
            <person name="Turgeon B."/>
            <person name="Goodwin S."/>
            <person name="Spatafora J."/>
            <person name="Crous P."/>
            <person name="Grigoriev I."/>
        </authorList>
    </citation>
    <scope>NUCLEOTIDE SEQUENCE</scope>
    <source>
        <strain evidence="2">CBS 122368</strain>
    </source>
</reference>
<accession>A0A6A6I2U0</accession>
<evidence type="ECO:0000256" key="1">
    <source>
        <dbReference type="SAM" id="MobiDB-lite"/>
    </source>
</evidence>
<dbReference type="RefSeq" id="XP_033679610.1">
    <property type="nucleotide sequence ID" value="XM_033824061.1"/>
</dbReference>
<feature type="compositionally biased region" description="Basic and acidic residues" evidence="1">
    <location>
        <begin position="170"/>
        <end position="184"/>
    </location>
</feature>
<feature type="compositionally biased region" description="Basic residues" evidence="1">
    <location>
        <begin position="429"/>
        <end position="439"/>
    </location>
</feature>
<feature type="compositionally biased region" description="Basic and acidic residues" evidence="1">
    <location>
        <begin position="446"/>
        <end position="455"/>
    </location>
</feature>
<feature type="region of interest" description="Disordered" evidence="1">
    <location>
        <begin position="155"/>
        <end position="198"/>
    </location>
</feature>
<gene>
    <name evidence="2" type="ORF">BU26DRAFT_434159</name>
</gene>
<dbReference type="GeneID" id="54577391"/>
<organism evidence="2 3">
    <name type="scientific">Trematosphaeria pertusa</name>
    <dbReference type="NCBI Taxonomy" id="390896"/>
    <lineage>
        <taxon>Eukaryota</taxon>
        <taxon>Fungi</taxon>
        <taxon>Dikarya</taxon>
        <taxon>Ascomycota</taxon>
        <taxon>Pezizomycotina</taxon>
        <taxon>Dothideomycetes</taxon>
        <taxon>Pleosporomycetidae</taxon>
        <taxon>Pleosporales</taxon>
        <taxon>Massarineae</taxon>
        <taxon>Trematosphaeriaceae</taxon>
        <taxon>Trematosphaeria</taxon>
    </lineage>
</organism>
<protein>
    <recommendedName>
        <fullName evidence="4">Oxidoreductase-like protein</fullName>
    </recommendedName>
</protein>
<dbReference type="OrthoDB" id="5426191at2759"/>
<feature type="region of interest" description="Disordered" evidence="1">
    <location>
        <begin position="298"/>
        <end position="353"/>
    </location>
</feature>
<feature type="compositionally biased region" description="Basic and acidic residues" evidence="1">
    <location>
        <begin position="82"/>
        <end position="96"/>
    </location>
</feature>
<evidence type="ECO:0000313" key="3">
    <source>
        <dbReference type="Proteomes" id="UP000800094"/>
    </source>
</evidence>
<evidence type="ECO:0008006" key="4">
    <source>
        <dbReference type="Google" id="ProtNLM"/>
    </source>
</evidence>
<dbReference type="AlphaFoldDB" id="A0A6A6I2U0"/>
<sequence>MAAPAIEAKSLSSLTALASNPPSYPRNPTHLKHEPLVLYIARVPGSRDVFLSPLKPREKVVTAEDIQSSLYFVHVEHPEDARLVDPPSFREPDYSEQRPPLPDRPSATTVQRKAIPGALAPPAAPPAPKRKPVYGTLAPVNDFESRQNISAANHLPAASNLLGPNYSPRRSFDTSRHQAEEERPALPPRRPSEQAYPQGTSLTLIRRDPASGAQWNVARIDDLPVLDVSSSTINEPTAKKRTGAPMYIDITNPGYSKFLHSEQGAMTTASQTEQADRDSNVFRRRLWMEGSKYASGGFGHRKINSHDSGLSRQSPRNSVEGWQHDRSSMDLRPPPATPPVLSREHQSYSTIQVSDKQTSFRGYVFMSPWNGRCEFITGAGGGSLKCRHLVPGLQGAPPMAMPVSELRFNLPSSSKVSTPRGEEQPKRSSFFHRPRHSRHNSSVSDSRGDSTEDVRSSFDRMDLSLGQEFAGGGFGGKHAKLGKLIIEDEGLKMMDLLVAANLALWWRAYERRDTRSKGDRGGSF</sequence>
<proteinExistence type="predicted"/>
<evidence type="ECO:0000313" key="2">
    <source>
        <dbReference type="EMBL" id="KAF2244606.1"/>
    </source>
</evidence>
<feature type="region of interest" description="Disordered" evidence="1">
    <location>
        <begin position="116"/>
        <end position="135"/>
    </location>
</feature>
<feature type="compositionally biased region" description="Polar residues" evidence="1">
    <location>
        <begin position="306"/>
        <end position="317"/>
    </location>
</feature>
<dbReference type="EMBL" id="ML987202">
    <property type="protein sequence ID" value="KAF2244606.1"/>
    <property type="molecule type" value="Genomic_DNA"/>
</dbReference>
<name>A0A6A6I2U0_9PLEO</name>
<keyword evidence="3" id="KW-1185">Reference proteome</keyword>